<keyword evidence="3" id="KW-0732">Signal</keyword>
<dbReference type="EMBL" id="CP089984">
    <property type="protein sequence ID" value="WXB14572.1"/>
    <property type="molecule type" value="Genomic_DNA"/>
</dbReference>
<evidence type="ECO:0000256" key="2">
    <source>
        <dbReference type="ARBA" id="ARBA00023136"/>
    </source>
</evidence>
<evidence type="ECO:0000259" key="4">
    <source>
        <dbReference type="Pfam" id="PF01103"/>
    </source>
</evidence>
<proteinExistence type="predicted"/>
<evidence type="ECO:0000256" key="1">
    <source>
        <dbReference type="ARBA" id="ARBA00004370"/>
    </source>
</evidence>
<protein>
    <submittedName>
        <fullName evidence="5">Outer membrane protein assembly factor</fullName>
    </submittedName>
</protein>
<reference evidence="5 6" key="1">
    <citation type="submission" date="2021-12" db="EMBL/GenBank/DDBJ databases">
        <title>Discovery of the Pendulisporaceae a myxobacterial family with distinct sporulation behavior and unique specialized metabolism.</title>
        <authorList>
            <person name="Garcia R."/>
            <person name="Popoff A."/>
            <person name="Bader C.D."/>
            <person name="Loehr J."/>
            <person name="Walesch S."/>
            <person name="Walt C."/>
            <person name="Boldt J."/>
            <person name="Bunk B."/>
            <person name="Haeckl F.J.F.P.J."/>
            <person name="Gunesch A.P."/>
            <person name="Birkelbach J."/>
            <person name="Nuebel U."/>
            <person name="Pietschmann T."/>
            <person name="Bach T."/>
            <person name="Mueller R."/>
        </authorList>
    </citation>
    <scope>NUCLEOTIDE SEQUENCE [LARGE SCALE GENOMIC DNA]</scope>
    <source>
        <strain evidence="5 6">MSr11954</strain>
    </source>
</reference>
<keyword evidence="6" id="KW-1185">Reference proteome</keyword>
<accession>A0ABZ2LUI1</accession>
<name>A0ABZ2LUI1_9BACT</name>
<sequence>MKLRAARWGALLALAVALGGGRARAAPALSSYEADEIAPSLKELGASLASIDEAPEGKIVEDVQVRTLDVIEPRDPAPMILNALHTTSHRYVIEREVLLRAGDRYQQVLVDETARNLREVRQLSLVVVVPLRGSAPGRVRLLVVTKDVWSLRPSLDFRAGPGGFERLLIEPLERNVAGTHHSVVGRFALEPETYMLGAGYFVRRFEGTRLYVVAEANALIHRDRGAVEGSYGQLAAYRPLFSSRSPWGFGFDSEWSDRMVRRYVDAKVAEYDAPETPGRDGIPDMYRARKVTETAHAVRSFGLAHKLDVMFGAELTVRQYRMPEKERYDPEAVASFERARLPRSDNRGAPFLQVQAYESALVRLYNVDTLGLAEDFRRGYEFRLRGYPVTRALGSSRDLFGLAAGAAYTWIAGNGIVRASVESLTEGSAQKIDDGALAVSGTIVTPSFFLGRVVFDAVTLQRWRNSLNLRSTLGGNTRLRGYPSDALIGENMFAMNLELRTRPVRISSLQIGAVLFYDAGDAYDGARPRPKHSLGGGLRVAIPALDRKVIRLDLGAPLPDSARVAGANPVSFFIALEQSFPVVKPSAPGNATNGLLGVPSAMTAPTGTWD</sequence>
<dbReference type="InterPro" id="IPR000184">
    <property type="entry name" value="Bac_surfAg_D15"/>
</dbReference>
<evidence type="ECO:0000256" key="3">
    <source>
        <dbReference type="SAM" id="SignalP"/>
    </source>
</evidence>
<feature type="signal peptide" evidence="3">
    <location>
        <begin position="1"/>
        <end position="25"/>
    </location>
</feature>
<comment type="subcellular location">
    <subcellularLocation>
        <location evidence="1">Membrane</location>
    </subcellularLocation>
</comment>
<organism evidence="5 6">
    <name type="scientific">Pendulispora albinea</name>
    <dbReference type="NCBI Taxonomy" id="2741071"/>
    <lineage>
        <taxon>Bacteria</taxon>
        <taxon>Pseudomonadati</taxon>
        <taxon>Myxococcota</taxon>
        <taxon>Myxococcia</taxon>
        <taxon>Myxococcales</taxon>
        <taxon>Sorangiineae</taxon>
        <taxon>Pendulisporaceae</taxon>
        <taxon>Pendulispora</taxon>
    </lineage>
</organism>
<dbReference type="Proteomes" id="UP001370348">
    <property type="component" value="Chromosome"/>
</dbReference>
<dbReference type="Gene3D" id="2.40.160.50">
    <property type="entry name" value="membrane protein fhac: a member of the omp85/tpsb transporter family"/>
    <property type="match status" value="1"/>
</dbReference>
<feature type="domain" description="Bacterial surface antigen (D15)" evidence="4">
    <location>
        <begin position="472"/>
        <end position="560"/>
    </location>
</feature>
<dbReference type="Pfam" id="PF01103">
    <property type="entry name" value="Omp85"/>
    <property type="match status" value="1"/>
</dbReference>
<evidence type="ECO:0000313" key="6">
    <source>
        <dbReference type="Proteomes" id="UP001370348"/>
    </source>
</evidence>
<keyword evidence="2" id="KW-0472">Membrane</keyword>
<gene>
    <name evidence="5" type="ORF">LZC94_42950</name>
</gene>
<dbReference type="RefSeq" id="WP_394824194.1">
    <property type="nucleotide sequence ID" value="NZ_CP089984.1"/>
</dbReference>
<feature type="chain" id="PRO_5047157180" evidence="3">
    <location>
        <begin position="26"/>
        <end position="610"/>
    </location>
</feature>
<evidence type="ECO:0000313" key="5">
    <source>
        <dbReference type="EMBL" id="WXB14572.1"/>
    </source>
</evidence>